<dbReference type="EMBL" id="CEKZ01000003">
    <property type="protein sequence ID" value="CEQ04407.1"/>
    <property type="molecule type" value="Genomic_DNA"/>
</dbReference>
<dbReference type="PANTHER" id="PTHR40063:SF1">
    <property type="entry name" value="MEMBRANE PROTEIN"/>
    <property type="match status" value="1"/>
</dbReference>
<feature type="transmembrane region" description="Helical" evidence="8">
    <location>
        <begin position="91"/>
        <end position="115"/>
    </location>
</feature>
<evidence type="ECO:0000256" key="7">
    <source>
        <dbReference type="ARBA" id="ARBA00023136"/>
    </source>
</evidence>
<feature type="transmembrane region" description="Helical" evidence="8">
    <location>
        <begin position="307"/>
        <end position="325"/>
    </location>
</feature>
<evidence type="ECO:0000256" key="1">
    <source>
        <dbReference type="ARBA" id="ARBA00004651"/>
    </source>
</evidence>
<dbReference type="Pfam" id="PF13303">
    <property type="entry name" value="PTS_EIIC_2"/>
    <property type="match status" value="1"/>
</dbReference>
<evidence type="ECO:0000256" key="6">
    <source>
        <dbReference type="ARBA" id="ARBA00022989"/>
    </source>
</evidence>
<dbReference type="GO" id="GO:0005886">
    <property type="term" value="C:plasma membrane"/>
    <property type="evidence" value="ECO:0007669"/>
    <property type="project" value="UniProtKB-SubCell"/>
</dbReference>
<feature type="transmembrane region" description="Helical" evidence="8">
    <location>
        <begin position="255"/>
        <end position="275"/>
    </location>
</feature>
<name>A0A0C7PJ04_PARSO</name>
<reference evidence="10 11" key="1">
    <citation type="submission" date="2015-01" db="EMBL/GenBank/DDBJ databases">
        <authorList>
            <person name="Aslett A.Martin."/>
            <person name="De Silva Nishadi"/>
        </authorList>
    </citation>
    <scope>NUCLEOTIDE SEQUENCE [LARGE SCALE GENOMIC DNA]</scope>
    <source>
        <strain evidence="10 11">R28058</strain>
    </source>
</reference>
<keyword evidence="4" id="KW-0762">Sugar transport</keyword>
<dbReference type="RefSeq" id="WP_330373407.1">
    <property type="nucleotide sequence ID" value="NZ_CDNF01000014.1"/>
</dbReference>
<feature type="transmembrane region" description="Helical" evidence="8">
    <location>
        <begin position="32"/>
        <end position="52"/>
    </location>
</feature>
<evidence type="ECO:0000256" key="3">
    <source>
        <dbReference type="ARBA" id="ARBA00022475"/>
    </source>
</evidence>
<keyword evidence="7 8" id="KW-0472">Membrane</keyword>
<proteinExistence type="predicted"/>
<keyword evidence="2" id="KW-0813">Transport</keyword>
<protein>
    <submittedName>
        <fullName evidence="10">Regulatory protein</fullName>
    </submittedName>
</protein>
<feature type="transmembrane region" description="Helical" evidence="8">
    <location>
        <begin position="127"/>
        <end position="146"/>
    </location>
</feature>
<feature type="domain" description="Phosphotransferase system EIIC" evidence="9">
    <location>
        <begin position="29"/>
        <end position="335"/>
    </location>
</feature>
<feature type="transmembrane region" description="Helical" evidence="8">
    <location>
        <begin position="166"/>
        <end position="187"/>
    </location>
</feature>
<comment type="subcellular location">
    <subcellularLocation>
        <location evidence="1">Cell membrane</location>
        <topology evidence="1">Multi-pass membrane protein</topology>
    </subcellularLocation>
</comment>
<sequence length="351" mass="35501">MIQIITSTALLLAVLALFSLFCYKAPFGMKAMGALASAACASFLVQAFHGALFGEQVHIAFLGSVGSATGSLSGVAAAILVPLALGVSPVYAVLVGLSVSGFGILPGFVAGYLTAFVVKFLEKKAPAGLDLIIIILIAAPLSRGIATFMDPLVKSTLMQIGQALTAASSTSPIFMAIILGGLITVVGNTPLSSMALTSVIGLTGLPMAIGALAVFGSSFTNFVFFSKMKFGDKKDTISVAIEPLTQSDVISANPIPIFTTNFIGGALSGIVVALVSMYVAPLAISVPGMATPIAGFAVAVGQNGTPALIAAGGCIVASVFSGLLGHRIFSNHKIVTVAEIRGDKNNECTAA</sequence>
<evidence type="ECO:0000313" key="11">
    <source>
        <dbReference type="Proteomes" id="UP000049127"/>
    </source>
</evidence>
<dbReference type="GO" id="GO:0008982">
    <property type="term" value="F:protein-N(PI)-phosphohistidine-sugar phosphotransferase activity"/>
    <property type="evidence" value="ECO:0007669"/>
    <property type="project" value="InterPro"/>
</dbReference>
<keyword evidence="6 8" id="KW-1133">Transmembrane helix</keyword>
<dbReference type="InterPro" id="IPR003352">
    <property type="entry name" value="PTS_EIIC"/>
</dbReference>
<dbReference type="AlphaFoldDB" id="A0A0C7PJ04"/>
<accession>A0A0C7PJ04</accession>
<feature type="transmembrane region" description="Helical" evidence="8">
    <location>
        <begin position="59"/>
        <end position="85"/>
    </location>
</feature>
<evidence type="ECO:0000313" key="10">
    <source>
        <dbReference type="EMBL" id="CEQ04407.1"/>
    </source>
</evidence>
<evidence type="ECO:0000256" key="8">
    <source>
        <dbReference type="SAM" id="Phobius"/>
    </source>
</evidence>
<keyword evidence="3" id="KW-1003">Cell membrane</keyword>
<evidence type="ECO:0000259" key="9">
    <source>
        <dbReference type="Pfam" id="PF13303"/>
    </source>
</evidence>
<dbReference type="Proteomes" id="UP000049127">
    <property type="component" value="Unassembled WGS sequence"/>
</dbReference>
<evidence type="ECO:0000256" key="5">
    <source>
        <dbReference type="ARBA" id="ARBA00022692"/>
    </source>
</evidence>
<feature type="transmembrane region" description="Helical" evidence="8">
    <location>
        <begin position="199"/>
        <end position="225"/>
    </location>
</feature>
<dbReference type="GO" id="GO:0009401">
    <property type="term" value="P:phosphoenolpyruvate-dependent sugar phosphotransferase system"/>
    <property type="evidence" value="ECO:0007669"/>
    <property type="project" value="InterPro"/>
</dbReference>
<dbReference type="PANTHER" id="PTHR40063">
    <property type="entry name" value="MEMBRANE PROTEIN-RELATED"/>
    <property type="match status" value="1"/>
</dbReference>
<evidence type="ECO:0000256" key="4">
    <source>
        <dbReference type="ARBA" id="ARBA00022597"/>
    </source>
</evidence>
<organism evidence="10 11">
    <name type="scientific">Paraclostridium sordellii</name>
    <name type="common">Clostridium sordellii</name>
    <dbReference type="NCBI Taxonomy" id="1505"/>
    <lineage>
        <taxon>Bacteria</taxon>
        <taxon>Bacillati</taxon>
        <taxon>Bacillota</taxon>
        <taxon>Clostridia</taxon>
        <taxon>Peptostreptococcales</taxon>
        <taxon>Peptostreptococcaceae</taxon>
        <taxon>Paraclostridium</taxon>
    </lineage>
</organism>
<gene>
    <name evidence="10" type="ORF">R28058_21401</name>
</gene>
<keyword evidence="5 8" id="KW-0812">Transmembrane</keyword>
<evidence type="ECO:0000256" key="2">
    <source>
        <dbReference type="ARBA" id="ARBA00022448"/>
    </source>
</evidence>